<dbReference type="Proteomes" id="UP000054560">
    <property type="component" value="Unassembled WGS sequence"/>
</dbReference>
<dbReference type="AlphaFoldDB" id="A0A0L0FMS9"/>
<dbReference type="SUPFAM" id="SSF53448">
    <property type="entry name" value="Nucleotide-diphospho-sugar transferases"/>
    <property type="match status" value="1"/>
</dbReference>
<dbReference type="SUPFAM" id="SSF53756">
    <property type="entry name" value="UDP-Glycosyltransferase/glycogen phosphorylase"/>
    <property type="match status" value="1"/>
</dbReference>
<dbReference type="EMBL" id="KQ242624">
    <property type="protein sequence ID" value="KNC77816.1"/>
    <property type="molecule type" value="Genomic_DNA"/>
</dbReference>
<gene>
    <name evidence="2" type="ORF">SARC_09736</name>
</gene>
<dbReference type="GeneID" id="25910240"/>
<dbReference type="GO" id="GO:0016758">
    <property type="term" value="F:hexosyltransferase activity"/>
    <property type="evidence" value="ECO:0007669"/>
    <property type="project" value="UniProtKB-ARBA"/>
</dbReference>
<name>A0A0L0FMS9_9EUKA</name>
<feature type="domain" description="Glycosyltransferase 2-like" evidence="1">
    <location>
        <begin position="492"/>
        <end position="601"/>
    </location>
</feature>
<reference evidence="2 3" key="1">
    <citation type="submission" date="2011-02" db="EMBL/GenBank/DDBJ databases">
        <title>The Genome Sequence of Sphaeroforma arctica JP610.</title>
        <authorList>
            <consortium name="The Broad Institute Genome Sequencing Platform"/>
            <person name="Russ C."/>
            <person name="Cuomo C."/>
            <person name="Young S.K."/>
            <person name="Zeng Q."/>
            <person name="Gargeya S."/>
            <person name="Alvarado L."/>
            <person name="Berlin A."/>
            <person name="Chapman S.B."/>
            <person name="Chen Z."/>
            <person name="Freedman E."/>
            <person name="Gellesch M."/>
            <person name="Goldberg J."/>
            <person name="Griggs A."/>
            <person name="Gujja S."/>
            <person name="Heilman E."/>
            <person name="Heiman D."/>
            <person name="Howarth C."/>
            <person name="Mehta T."/>
            <person name="Neiman D."/>
            <person name="Pearson M."/>
            <person name="Roberts A."/>
            <person name="Saif S."/>
            <person name="Shea T."/>
            <person name="Shenoy N."/>
            <person name="Sisk P."/>
            <person name="Stolte C."/>
            <person name="Sykes S."/>
            <person name="White J."/>
            <person name="Yandava C."/>
            <person name="Burger G."/>
            <person name="Gray M.W."/>
            <person name="Holland P.W.H."/>
            <person name="King N."/>
            <person name="Lang F.B.F."/>
            <person name="Roger A.J."/>
            <person name="Ruiz-Trillo I."/>
            <person name="Haas B."/>
            <person name="Nusbaum C."/>
            <person name="Birren B."/>
        </authorList>
    </citation>
    <scope>NUCLEOTIDE SEQUENCE [LARGE SCALE GENOMIC DNA]</scope>
    <source>
        <strain evidence="2 3">JP610</strain>
    </source>
</reference>
<keyword evidence="3" id="KW-1185">Reference proteome</keyword>
<dbReference type="PANTHER" id="PTHR22916">
    <property type="entry name" value="GLYCOSYLTRANSFERASE"/>
    <property type="match status" value="1"/>
</dbReference>
<dbReference type="InterPro" id="IPR029044">
    <property type="entry name" value="Nucleotide-diphossugar_trans"/>
</dbReference>
<proteinExistence type="predicted"/>
<dbReference type="Gene3D" id="3.90.550.10">
    <property type="entry name" value="Spore Coat Polysaccharide Biosynthesis Protein SpsA, Chain A"/>
    <property type="match status" value="1"/>
</dbReference>
<dbReference type="OrthoDB" id="443318at2759"/>
<accession>A0A0L0FMS9</accession>
<dbReference type="Pfam" id="PF13692">
    <property type="entry name" value="Glyco_trans_1_4"/>
    <property type="match status" value="1"/>
</dbReference>
<dbReference type="CDD" id="cd03801">
    <property type="entry name" value="GT4_PimA-like"/>
    <property type="match status" value="1"/>
</dbReference>
<dbReference type="RefSeq" id="XP_014151718.1">
    <property type="nucleotide sequence ID" value="XM_014296243.1"/>
</dbReference>
<dbReference type="PANTHER" id="PTHR22916:SF3">
    <property type="entry name" value="UDP-GLCNAC:BETAGAL BETA-1,3-N-ACETYLGLUCOSAMINYLTRANSFERASE-LIKE PROTEIN 1"/>
    <property type="match status" value="1"/>
</dbReference>
<sequence>MQDPLTREQLKKKLAKIKGAGRNVMLMTAGFDGCTRMGGIKTAFTSLAYTLRDAGYNVTVLYLNAGLGMNCRGSNVVRMRQEGITLVPGVPGGRKTNDIRPLMLSFHLYEYLKSVQDTYPIIISHDFESKLMYVLLAQQQGLQFQHNKIIVWGHSHRRFVDKMNQRWPHRETMLAYFLEQETYRLARNTVSPSVWYQNKLYEQGYYNLDPNTEVDILQNIIYTQNPYVQEKEILHPAGLAFFSRLDKLKGIRVFMDAIDIIYNQRKTAFEAKRQAITAAKREAKQSGATVPAALRAAPSEEPLDVLFLGVDSDLSKMERSSTMIYNRCRRWSPHVWCYLNHTMDTQSAIEEITSSKSLIVLPTLADTFPYSVLESIYHGLPFVASRIGGIPEMLHPVSQEEHLFEAGNAEALAAKMSNVLNRGIEPAVPAYHFHDTALQWAKYIKKQFKSLDDEKGTKPVRSLVNLSTLSALHMDGLPVTVGITHMLERRSETYLRECLLAFANQTYMDFEVVIAINGGDQDKEYAKVIGEHFGTAFKRLSVFNSPVVNIDELRNFVVEKAQGDYVLMFDDDDVPYADMVESMLRAASNTDADVIACLSAHHRFTPASTRIATDGSLMDGVADKGGPLSTWQYDHIALAAGNVPSVGFTQNLFGQAAFFAKTAKFREIGGITMAGVKSNFVDWSFWLKASLRGLHIELVPEPLYKYRLKSRDSLYNDDSGSGHSRILKEMEYLYRDESPEARAKLLDMLVLGYAAQAGV</sequence>
<evidence type="ECO:0000259" key="1">
    <source>
        <dbReference type="Pfam" id="PF00535"/>
    </source>
</evidence>
<evidence type="ECO:0000313" key="2">
    <source>
        <dbReference type="EMBL" id="KNC77816.1"/>
    </source>
</evidence>
<dbReference type="CDD" id="cd00761">
    <property type="entry name" value="Glyco_tranf_GTA_type"/>
    <property type="match status" value="1"/>
</dbReference>
<evidence type="ECO:0000313" key="3">
    <source>
        <dbReference type="Proteomes" id="UP000054560"/>
    </source>
</evidence>
<organism evidence="2 3">
    <name type="scientific">Sphaeroforma arctica JP610</name>
    <dbReference type="NCBI Taxonomy" id="667725"/>
    <lineage>
        <taxon>Eukaryota</taxon>
        <taxon>Ichthyosporea</taxon>
        <taxon>Ichthyophonida</taxon>
        <taxon>Sphaeroforma</taxon>
    </lineage>
</organism>
<dbReference type="Gene3D" id="3.40.50.2000">
    <property type="entry name" value="Glycogen Phosphorylase B"/>
    <property type="match status" value="2"/>
</dbReference>
<dbReference type="Pfam" id="PF00535">
    <property type="entry name" value="Glycos_transf_2"/>
    <property type="match status" value="1"/>
</dbReference>
<dbReference type="InterPro" id="IPR001173">
    <property type="entry name" value="Glyco_trans_2-like"/>
</dbReference>
<protein>
    <recommendedName>
        <fullName evidence="1">Glycosyltransferase 2-like domain-containing protein</fullName>
    </recommendedName>
</protein>